<feature type="compositionally biased region" description="Low complexity" evidence="2">
    <location>
        <begin position="879"/>
        <end position="905"/>
    </location>
</feature>
<evidence type="ECO:0008006" key="5">
    <source>
        <dbReference type="Google" id="ProtNLM"/>
    </source>
</evidence>
<dbReference type="Gene3D" id="1.25.40.10">
    <property type="entry name" value="Tetratricopeptide repeat domain"/>
    <property type="match status" value="3"/>
</dbReference>
<feature type="compositionally biased region" description="Pro residues" evidence="2">
    <location>
        <begin position="770"/>
        <end position="784"/>
    </location>
</feature>
<protein>
    <recommendedName>
        <fullName evidence="5">HCP-like protein</fullName>
    </recommendedName>
</protein>
<dbReference type="InterPro" id="IPR011990">
    <property type="entry name" value="TPR-like_helical_dom_sf"/>
</dbReference>
<dbReference type="EMBL" id="QWIJ01000312">
    <property type="protein sequence ID" value="RMX83980.1"/>
    <property type="molecule type" value="Genomic_DNA"/>
</dbReference>
<evidence type="ECO:0000313" key="3">
    <source>
        <dbReference type="EMBL" id="RMX83980.1"/>
    </source>
</evidence>
<feature type="compositionally biased region" description="Polar residues" evidence="2">
    <location>
        <begin position="669"/>
        <end position="685"/>
    </location>
</feature>
<dbReference type="Pfam" id="PF08238">
    <property type="entry name" value="Sel1"/>
    <property type="match status" value="6"/>
</dbReference>
<sequence length="934" mass="99905">MIGLGLARESHAKDAAQPDQGSSPVHRCPRGYSRTPNQITAVCEPREKDRTQRPTDIIEERRRASRTVADRMAAPYAHTSATFVPGGFDDDYYMPPPAPELVAPEPQRINPEMPAQIQDGLHHMSISSAASRSSYDYSSRPSSSPFPKLANKPPNVPPSDEELEATLENARPLVLSSNDPEMQLAWAADALVYVSVAADHEERISSANPTHARPSTPQIERQLKRDALNIVTFLADQHHPKAEFLRGQWLEWGRFGCREDKKEAFRCYSRAADRNYARAEYRIGMLYESYNDPVKALRHYHRGVEAGDAASCYRLGMMTLRGQHGQMQDFPRGVDLIRRSAQAADENAAQGAYVYGMLLARQLPQITVPENVLPYDESGARINVEKAAYLKFAKAQLKMASLYELGGLGCEFNPALSIHYNALASKQGEAEADMSLSKWFLVGSPECGLAKNEELAYTYAERAAQAGLATAEFALGYFHEIGMKVPVDLDKAVTWYTKASKHGNEDAQGRIDGIKHKQVLSRKDHEQVAVKRITSMYGSQRGARPARFGSGQAGAGRIGSLAEQPYGTATPPTGQDSYGRYSGGGPVQPPRSDSSATPTPYPLSDRPPTIPPPEPRSSSVAPYPMEDGPPRQSPRPPPAGGFFDPSAQQHPPPMHRPATTVAPDVRPSSAFQINPEVRSNSTMTLPGQLPSHGGAGVYPAGNGRGNGGRPAHGPGPGPGPRPMTAQPLRPHDPAMRPGGQRVASGPAGMQQWGSPRPSGRPEQGGAYQPMQPPGPAASPRPPPQQATGPGGPQPGKIDIGFSAPPDDRRSQTYGPQPGMGSKASTPRPIAHSDGMPPLPNRQSTGTPSSSSSRPGSTRPQQPLTSQAGRGGATPKPPEKTSSSPAPGAPGAPAAKPTTAPTSSGAQAKPPAKGPKTFDEMGVPAQKQDSECSVM</sequence>
<proteinExistence type="predicted"/>
<comment type="caution">
    <text evidence="3">The sequence shown here is derived from an EMBL/GenBank/DDBJ whole genome shotgun (WGS) entry which is preliminary data.</text>
</comment>
<feature type="compositionally biased region" description="Basic and acidic residues" evidence="2">
    <location>
        <begin position="502"/>
        <end position="529"/>
    </location>
</feature>
<feature type="compositionally biased region" description="Low complexity" evidence="2">
    <location>
        <begin position="841"/>
        <end position="861"/>
    </location>
</feature>
<feature type="region of interest" description="Disordered" evidence="2">
    <location>
        <begin position="1"/>
        <end position="54"/>
    </location>
</feature>
<feature type="compositionally biased region" description="Basic and acidic residues" evidence="2">
    <location>
        <begin position="44"/>
        <end position="54"/>
    </location>
</feature>
<accession>A0A3M6X057</accession>
<dbReference type="Proteomes" id="UP000281245">
    <property type="component" value="Unassembled WGS sequence"/>
</dbReference>
<gene>
    <name evidence="3" type="ORF">D0869_04910</name>
</gene>
<organism evidence="3 4">
    <name type="scientific">Hortaea werneckii</name>
    <name type="common">Black yeast</name>
    <name type="synonym">Cladosporium werneckii</name>
    <dbReference type="NCBI Taxonomy" id="91943"/>
    <lineage>
        <taxon>Eukaryota</taxon>
        <taxon>Fungi</taxon>
        <taxon>Dikarya</taxon>
        <taxon>Ascomycota</taxon>
        <taxon>Pezizomycotina</taxon>
        <taxon>Dothideomycetes</taxon>
        <taxon>Dothideomycetidae</taxon>
        <taxon>Mycosphaerellales</taxon>
        <taxon>Teratosphaeriaceae</taxon>
        <taxon>Hortaea</taxon>
    </lineage>
</organism>
<evidence type="ECO:0000313" key="4">
    <source>
        <dbReference type="Proteomes" id="UP000281245"/>
    </source>
</evidence>
<evidence type="ECO:0000256" key="2">
    <source>
        <dbReference type="SAM" id="MobiDB-lite"/>
    </source>
</evidence>
<dbReference type="SMART" id="SM00671">
    <property type="entry name" value="SEL1"/>
    <property type="match status" value="6"/>
</dbReference>
<dbReference type="InterPro" id="IPR006597">
    <property type="entry name" value="Sel1-like"/>
</dbReference>
<evidence type="ECO:0000256" key="1">
    <source>
        <dbReference type="ARBA" id="ARBA00022737"/>
    </source>
</evidence>
<dbReference type="PANTHER" id="PTHR46430">
    <property type="entry name" value="PROTEIN SKT5-RELATED"/>
    <property type="match status" value="1"/>
</dbReference>
<dbReference type="AlphaFoldDB" id="A0A3M6X057"/>
<feature type="compositionally biased region" description="Low complexity" evidence="2">
    <location>
        <begin position="128"/>
        <end position="145"/>
    </location>
</feature>
<dbReference type="SUPFAM" id="SSF81901">
    <property type="entry name" value="HCP-like"/>
    <property type="match status" value="2"/>
</dbReference>
<dbReference type="PANTHER" id="PTHR46430:SF2">
    <property type="entry name" value="CHITIN SYNTHASE REGULATORY FACTOR 4"/>
    <property type="match status" value="1"/>
</dbReference>
<dbReference type="InterPro" id="IPR051726">
    <property type="entry name" value="Chitin_Synth_Reg"/>
</dbReference>
<dbReference type="OrthoDB" id="4095816at2759"/>
<dbReference type="VEuPathDB" id="FungiDB:BTJ68_00128"/>
<keyword evidence="1" id="KW-0677">Repeat</keyword>
<reference evidence="3 4" key="1">
    <citation type="journal article" date="2018" name="BMC Genomics">
        <title>Genomic evidence for intraspecific hybridization in a clonal and extremely halotolerant yeast.</title>
        <authorList>
            <person name="Gostincar C."/>
            <person name="Stajich J.E."/>
            <person name="Zupancic J."/>
            <person name="Zalar P."/>
            <person name="Gunde-Cimerman N."/>
        </authorList>
    </citation>
    <scope>NUCLEOTIDE SEQUENCE [LARGE SCALE GENOMIC DNA]</scope>
    <source>
        <strain evidence="3 4">EXF-6656</strain>
    </source>
</reference>
<name>A0A3M6X057_HORWE</name>
<feature type="region of interest" description="Disordered" evidence="2">
    <location>
        <begin position="128"/>
        <end position="163"/>
    </location>
</feature>
<feature type="region of interest" description="Disordered" evidence="2">
    <location>
        <begin position="501"/>
        <end position="934"/>
    </location>
</feature>